<evidence type="ECO:0000313" key="10">
    <source>
        <dbReference type="Proteomes" id="UP000643207"/>
    </source>
</evidence>
<evidence type="ECO:0000259" key="8">
    <source>
        <dbReference type="PROSITE" id="PS51462"/>
    </source>
</evidence>
<evidence type="ECO:0000256" key="5">
    <source>
        <dbReference type="ARBA" id="ARBA00022801"/>
    </source>
</evidence>
<reference evidence="9 10" key="1">
    <citation type="submission" date="2021-01" db="EMBL/GenBank/DDBJ databases">
        <title>Piscinibacter sp. Jin2 Genome sequencing and assembly.</title>
        <authorList>
            <person name="Kim I."/>
        </authorList>
    </citation>
    <scope>NUCLEOTIDE SEQUENCE [LARGE SCALE GENOMIC DNA]</scope>
    <source>
        <strain evidence="9 10">Jin2</strain>
    </source>
</reference>
<dbReference type="GO" id="GO:0005829">
    <property type="term" value="C:cytosol"/>
    <property type="evidence" value="ECO:0007669"/>
    <property type="project" value="TreeGrafter"/>
</dbReference>
<proteinExistence type="inferred from homology"/>
<dbReference type="PROSITE" id="PS00893">
    <property type="entry name" value="NUDIX_BOX"/>
    <property type="match status" value="1"/>
</dbReference>
<comment type="similarity">
    <text evidence="3">Belongs to the Nudix hydrolase family. NudK subfamily.</text>
</comment>
<dbReference type="InterPro" id="IPR000086">
    <property type="entry name" value="NUDIX_hydrolase_dom"/>
</dbReference>
<comment type="cofactor">
    <cofactor evidence="2">
        <name>Mg(2+)</name>
        <dbReference type="ChEBI" id="CHEBI:18420"/>
    </cofactor>
</comment>
<dbReference type="RefSeq" id="WP_201825158.1">
    <property type="nucleotide sequence ID" value="NZ_JAERRA010000001.1"/>
</dbReference>
<dbReference type="InterPro" id="IPR020084">
    <property type="entry name" value="NUDIX_hydrolase_CS"/>
</dbReference>
<dbReference type="EMBL" id="JAERRA010000001">
    <property type="protein sequence ID" value="MBL0719716.1"/>
    <property type="molecule type" value="Genomic_DNA"/>
</dbReference>
<dbReference type="PANTHER" id="PTHR11839:SF18">
    <property type="entry name" value="NUDIX HYDROLASE DOMAIN-CONTAINING PROTEIN"/>
    <property type="match status" value="1"/>
</dbReference>
<dbReference type="Proteomes" id="UP000643207">
    <property type="component" value="Unassembled WGS sequence"/>
</dbReference>
<dbReference type="SUPFAM" id="SSF55811">
    <property type="entry name" value="Nudix"/>
    <property type="match status" value="1"/>
</dbReference>
<evidence type="ECO:0000256" key="3">
    <source>
        <dbReference type="ARBA" id="ARBA00007275"/>
    </source>
</evidence>
<evidence type="ECO:0000256" key="1">
    <source>
        <dbReference type="ARBA" id="ARBA00000847"/>
    </source>
</evidence>
<dbReference type="AlphaFoldDB" id="A0A9X1BQH6"/>
<accession>A0A9X1BQH6</accession>
<dbReference type="Pfam" id="PF00293">
    <property type="entry name" value="NUDIX"/>
    <property type="match status" value="1"/>
</dbReference>
<organism evidence="9 10">
    <name type="scientific">Aquariibacter lacus</name>
    <dbReference type="NCBI Taxonomy" id="2801332"/>
    <lineage>
        <taxon>Bacteria</taxon>
        <taxon>Pseudomonadati</taxon>
        <taxon>Pseudomonadota</taxon>
        <taxon>Betaproteobacteria</taxon>
        <taxon>Burkholderiales</taxon>
        <taxon>Sphaerotilaceae</taxon>
        <taxon>Aquariibacter</taxon>
    </lineage>
</organism>
<dbReference type="PROSITE" id="PS51462">
    <property type="entry name" value="NUDIX"/>
    <property type="match status" value="1"/>
</dbReference>
<evidence type="ECO:0000256" key="4">
    <source>
        <dbReference type="ARBA" id="ARBA00016377"/>
    </source>
</evidence>
<sequence length="206" mass="23256">MNDSLPPDAHLREQPIDTREVYRGHFLHVRRDSVRLPDGQEAAREYIVHPGAVMIVPLLDDGRLVVERQWRYPLHRAFIEFPAGKLDAGEPVLACAIRELAEETGYRATEWARAGLLHNAIAYSNEGIEVWFARGLSLGERRLDEGEFLDVQTTTLEALEDQAARGELTDAKTLIGMLWLRHWRDGRWALDWQAAPAGPDRASSAA</sequence>
<gene>
    <name evidence="9" type="ORF">JI742_07425</name>
</gene>
<dbReference type="GO" id="GO:0019693">
    <property type="term" value="P:ribose phosphate metabolic process"/>
    <property type="evidence" value="ECO:0007669"/>
    <property type="project" value="TreeGrafter"/>
</dbReference>
<keyword evidence="10" id="KW-1185">Reference proteome</keyword>
<dbReference type="GO" id="GO:0016787">
    <property type="term" value="F:hydrolase activity"/>
    <property type="evidence" value="ECO:0007669"/>
    <property type="project" value="UniProtKB-KW"/>
</dbReference>
<feature type="domain" description="Nudix hydrolase" evidence="8">
    <location>
        <begin position="45"/>
        <end position="176"/>
    </location>
</feature>
<evidence type="ECO:0000256" key="6">
    <source>
        <dbReference type="ARBA" id="ARBA00032162"/>
    </source>
</evidence>
<evidence type="ECO:0000313" key="9">
    <source>
        <dbReference type="EMBL" id="MBL0719716.1"/>
    </source>
</evidence>
<dbReference type="PANTHER" id="PTHR11839">
    <property type="entry name" value="UDP/ADP-SUGAR PYROPHOSPHATASE"/>
    <property type="match status" value="1"/>
</dbReference>
<dbReference type="Gene3D" id="3.90.79.10">
    <property type="entry name" value="Nucleoside Triphosphate Pyrophosphohydrolase"/>
    <property type="match status" value="1"/>
</dbReference>
<protein>
    <recommendedName>
        <fullName evidence="4">GDP-mannose pyrophosphatase</fullName>
    </recommendedName>
    <alternativeName>
        <fullName evidence="6">GDP-mannose hydrolase</fullName>
    </alternativeName>
    <alternativeName>
        <fullName evidence="7">GDPMK</fullName>
    </alternativeName>
</protein>
<comment type="caution">
    <text evidence="9">The sequence shown here is derived from an EMBL/GenBank/DDBJ whole genome shotgun (WGS) entry which is preliminary data.</text>
</comment>
<dbReference type="InterPro" id="IPR015797">
    <property type="entry name" value="NUDIX_hydrolase-like_dom_sf"/>
</dbReference>
<dbReference type="GO" id="GO:0006753">
    <property type="term" value="P:nucleoside phosphate metabolic process"/>
    <property type="evidence" value="ECO:0007669"/>
    <property type="project" value="TreeGrafter"/>
</dbReference>
<evidence type="ECO:0000256" key="2">
    <source>
        <dbReference type="ARBA" id="ARBA00001946"/>
    </source>
</evidence>
<keyword evidence="5 9" id="KW-0378">Hydrolase</keyword>
<evidence type="ECO:0000256" key="7">
    <source>
        <dbReference type="ARBA" id="ARBA00032272"/>
    </source>
</evidence>
<name>A0A9X1BQH6_9BURK</name>
<comment type="catalytic activity">
    <reaction evidence="1">
        <text>GDP-alpha-D-mannose + H2O = alpha-D-mannose 1-phosphate + GMP + 2 H(+)</text>
        <dbReference type="Rhea" id="RHEA:27978"/>
        <dbReference type="ChEBI" id="CHEBI:15377"/>
        <dbReference type="ChEBI" id="CHEBI:15378"/>
        <dbReference type="ChEBI" id="CHEBI:57527"/>
        <dbReference type="ChEBI" id="CHEBI:58115"/>
        <dbReference type="ChEBI" id="CHEBI:58409"/>
    </reaction>
</comment>